<comment type="caution">
    <text evidence="1">The sequence shown here is derived from an EMBL/GenBank/DDBJ whole genome shotgun (WGS) entry which is preliminary data.</text>
</comment>
<proteinExistence type="predicted"/>
<dbReference type="Proteomes" id="UP000198211">
    <property type="component" value="Unassembled WGS sequence"/>
</dbReference>
<organism evidence="1 2">
    <name type="scientific">Phytophthora megakarya</name>
    <dbReference type="NCBI Taxonomy" id="4795"/>
    <lineage>
        <taxon>Eukaryota</taxon>
        <taxon>Sar</taxon>
        <taxon>Stramenopiles</taxon>
        <taxon>Oomycota</taxon>
        <taxon>Peronosporomycetes</taxon>
        <taxon>Peronosporales</taxon>
        <taxon>Peronosporaceae</taxon>
        <taxon>Phytophthora</taxon>
    </lineage>
</organism>
<dbReference type="AlphaFoldDB" id="A0A225WSB7"/>
<accession>A0A225WSB7</accession>
<evidence type="ECO:0000313" key="2">
    <source>
        <dbReference type="Proteomes" id="UP000198211"/>
    </source>
</evidence>
<reference evidence="2" key="1">
    <citation type="submission" date="2017-03" db="EMBL/GenBank/DDBJ databases">
        <title>Phytopthora megakarya and P. palmivora, two closely related causual agents of cacao black pod achieved similar genome size and gene model numbers by different mechanisms.</title>
        <authorList>
            <person name="Ali S."/>
            <person name="Shao J."/>
            <person name="Larry D.J."/>
            <person name="Kronmiller B."/>
            <person name="Shen D."/>
            <person name="Strem M.D."/>
            <person name="Melnick R.L."/>
            <person name="Guiltinan M.J."/>
            <person name="Tyler B.M."/>
            <person name="Meinhardt L.W."/>
            <person name="Bailey B.A."/>
        </authorList>
    </citation>
    <scope>NUCLEOTIDE SEQUENCE [LARGE SCALE GENOMIC DNA]</scope>
    <source>
        <strain evidence="2">zdho120</strain>
    </source>
</reference>
<gene>
    <name evidence="1" type="ORF">PHMEG_0005005</name>
</gene>
<protein>
    <submittedName>
        <fullName evidence="1">Uncharacterized protein</fullName>
    </submittedName>
</protein>
<keyword evidence="2" id="KW-1185">Reference proteome</keyword>
<evidence type="ECO:0000313" key="1">
    <source>
        <dbReference type="EMBL" id="OWZ20566.1"/>
    </source>
</evidence>
<dbReference type="EMBL" id="NBNE01000311">
    <property type="protein sequence ID" value="OWZ20566.1"/>
    <property type="molecule type" value="Genomic_DNA"/>
</dbReference>
<sequence>MMDDASYVQFNALERVFGGDNIFIYLICEKMKTMSEAAKVHAFQDIYNTNFSRSMEQCTEFVRVNVAAWCDSPESTNNPVEQFNKKIKGDYTLRQRLKM</sequence>
<name>A0A225WSB7_9STRA</name>